<evidence type="ECO:0000259" key="2">
    <source>
        <dbReference type="Pfam" id="PF24883"/>
    </source>
</evidence>
<dbReference type="EMBL" id="JAACJL010000057">
    <property type="protein sequence ID" value="KAF4612392.1"/>
    <property type="molecule type" value="Genomic_DNA"/>
</dbReference>
<name>A0A8H4QJN9_9AGAR</name>
<keyword evidence="4" id="KW-1185">Reference proteome</keyword>
<sequence length="823" mass="94005">MSRSGTPLPSLMNFSHSIVSGGTFTQNIDQRQYNHSGERPGYARLLQKVATSALHDSVHVVDPPKCHPNTRVAIIQSIIDWGLGTDEELTRKPILWLTGGAGAGKSAIARSVAERCSDDGSLLGAFFFAAADSTRNHVGTLVASLSYQISTIFPEFREMVASIIEDDMLIFDRSIRTQFSTLLVRPLSIVLANRAGASTTPPRVVIIDGLDECSSIESQRDLLFSLQEVTNTTTLIRFLVCSRPESHLQSAFSLPRMVASLYKVFLSDDYAANHDIRVYLEDNFKQIKEGHLFRYMLPDPWPASGMVDALVYKSSGHFIYATTVVRYVDSPRHRPDQRLDAIFQLRPPFRDLPFTELDALYRLIISKADDVPKVLDILAFPVLYGLFESMDIEAILKLEHGTLEVLLADLFSIITVSAGEVNFLHKSVVDFLSEPQRAGDLYRDWSRAQLSHVARGFGSQADRSQQMGHVSCSDFMIAPIRKVLSELKVSDSKKADYFSSDILRASRQFPMFEFFKPLLLYGRRERLNWIPTSYSDWYFIRPYLQYLYSLKDVCESTRLVYWEQMRQYCECVLAVLGNNLTDVWDAHFVFAYYHLLHDTRYRLPRKLSYIHLYLDIDGMDFGAFGDPILHVMASWHRNSPLPYSDDIAKICHDVTGHIDRRAILAKSASFCLAYLCDEWRASQDVEHMYRPAKHDQHKKRHHPWHWRQRIPRRSLLGNRLPITSYHNIVGLDYISKVARFQKALRNNISYNYKNIRESTMRGYFEVKSDPKPAPQIPASSRSITGWEVRTAGDDVQEQVLFVSLYVLAEEESAGSPGYRKLFA</sequence>
<dbReference type="SUPFAM" id="SSF52540">
    <property type="entry name" value="P-loop containing nucleoside triphosphate hydrolases"/>
    <property type="match status" value="1"/>
</dbReference>
<evidence type="ECO:0000313" key="3">
    <source>
        <dbReference type="EMBL" id="KAF4612392.1"/>
    </source>
</evidence>
<dbReference type="InterPro" id="IPR056884">
    <property type="entry name" value="NPHP3-like_N"/>
</dbReference>
<dbReference type="PANTHER" id="PTHR10039">
    <property type="entry name" value="AMELOGENIN"/>
    <property type="match status" value="1"/>
</dbReference>
<keyword evidence="1" id="KW-0677">Repeat</keyword>
<dbReference type="InterPro" id="IPR027417">
    <property type="entry name" value="P-loop_NTPase"/>
</dbReference>
<proteinExistence type="predicted"/>
<gene>
    <name evidence="3" type="ORF">D9613_003566</name>
</gene>
<dbReference type="Proteomes" id="UP000521872">
    <property type="component" value="Unassembled WGS sequence"/>
</dbReference>
<reference evidence="3 4" key="1">
    <citation type="submission" date="2019-12" db="EMBL/GenBank/DDBJ databases">
        <authorList>
            <person name="Floudas D."/>
            <person name="Bentzer J."/>
            <person name="Ahren D."/>
            <person name="Johansson T."/>
            <person name="Persson P."/>
            <person name="Tunlid A."/>
        </authorList>
    </citation>
    <scope>NUCLEOTIDE SEQUENCE [LARGE SCALE GENOMIC DNA]</scope>
    <source>
        <strain evidence="3 4">CBS 102.39</strain>
    </source>
</reference>
<dbReference type="Pfam" id="PF24883">
    <property type="entry name" value="NPHP3_N"/>
    <property type="match status" value="1"/>
</dbReference>
<feature type="domain" description="Nephrocystin 3-like N-terminal" evidence="2">
    <location>
        <begin position="91"/>
        <end position="243"/>
    </location>
</feature>
<organism evidence="3 4">
    <name type="scientific">Agrocybe pediades</name>
    <dbReference type="NCBI Taxonomy" id="84607"/>
    <lineage>
        <taxon>Eukaryota</taxon>
        <taxon>Fungi</taxon>
        <taxon>Dikarya</taxon>
        <taxon>Basidiomycota</taxon>
        <taxon>Agaricomycotina</taxon>
        <taxon>Agaricomycetes</taxon>
        <taxon>Agaricomycetidae</taxon>
        <taxon>Agaricales</taxon>
        <taxon>Agaricineae</taxon>
        <taxon>Strophariaceae</taxon>
        <taxon>Agrocybe</taxon>
    </lineage>
</organism>
<accession>A0A8H4QJN9</accession>
<evidence type="ECO:0000256" key="1">
    <source>
        <dbReference type="ARBA" id="ARBA00022737"/>
    </source>
</evidence>
<dbReference type="Gene3D" id="3.40.50.300">
    <property type="entry name" value="P-loop containing nucleotide triphosphate hydrolases"/>
    <property type="match status" value="1"/>
</dbReference>
<protein>
    <recommendedName>
        <fullName evidence="2">Nephrocystin 3-like N-terminal domain-containing protein</fullName>
    </recommendedName>
</protein>
<dbReference type="PANTHER" id="PTHR10039:SF14">
    <property type="entry name" value="NACHT DOMAIN-CONTAINING PROTEIN"/>
    <property type="match status" value="1"/>
</dbReference>
<dbReference type="AlphaFoldDB" id="A0A8H4QJN9"/>
<comment type="caution">
    <text evidence="3">The sequence shown here is derived from an EMBL/GenBank/DDBJ whole genome shotgun (WGS) entry which is preliminary data.</text>
</comment>
<evidence type="ECO:0000313" key="4">
    <source>
        <dbReference type="Proteomes" id="UP000521872"/>
    </source>
</evidence>